<evidence type="ECO:0000256" key="1">
    <source>
        <dbReference type="SAM" id="SignalP"/>
    </source>
</evidence>
<name>A0A0M9DGX0_9BACI</name>
<keyword evidence="1" id="KW-0732">Signal</keyword>
<dbReference type="PATRIC" id="fig|33935.3.peg.1897"/>
<dbReference type="EMBL" id="LGCI01000010">
    <property type="protein sequence ID" value="KOY80659.1"/>
    <property type="molecule type" value="Genomic_DNA"/>
</dbReference>
<evidence type="ECO:0000313" key="3">
    <source>
        <dbReference type="Proteomes" id="UP000037977"/>
    </source>
</evidence>
<reference evidence="2 3" key="1">
    <citation type="submission" date="2015-07" db="EMBL/GenBank/DDBJ databases">
        <title>Genome sequencing project for genomic taxonomy and phylogenomics of Bacillus-like bacteria.</title>
        <authorList>
            <person name="Liu B."/>
            <person name="Wang J."/>
            <person name="Zhu Y."/>
            <person name="Liu G."/>
            <person name="Chen Q."/>
            <person name="Chen Z."/>
            <person name="Che J."/>
            <person name="Ge C."/>
            <person name="Shi H."/>
            <person name="Pan Z."/>
            <person name="Liu X."/>
        </authorList>
    </citation>
    <scope>NUCLEOTIDE SEQUENCE [LARGE SCALE GENOMIC DNA]</scope>
    <source>
        <strain evidence="2 3">DSM 54</strain>
    </source>
</reference>
<evidence type="ECO:0000313" key="2">
    <source>
        <dbReference type="EMBL" id="KOY80659.1"/>
    </source>
</evidence>
<keyword evidence="3" id="KW-1185">Reference proteome</keyword>
<evidence type="ECO:0008006" key="4">
    <source>
        <dbReference type="Google" id="ProtNLM"/>
    </source>
</evidence>
<protein>
    <recommendedName>
        <fullName evidence="4">Lipoprotein</fullName>
    </recommendedName>
</protein>
<dbReference type="OrthoDB" id="279535at2"/>
<dbReference type="AlphaFoldDB" id="A0A0M9DGX0"/>
<comment type="caution">
    <text evidence="2">The sequence shown here is derived from an EMBL/GenBank/DDBJ whole genome shotgun (WGS) entry which is preliminary data.</text>
</comment>
<organism evidence="2 3">
    <name type="scientific">Lysinibacillus macroides</name>
    <dbReference type="NCBI Taxonomy" id="33935"/>
    <lineage>
        <taxon>Bacteria</taxon>
        <taxon>Bacillati</taxon>
        <taxon>Bacillota</taxon>
        <taxon>Bacilli</taxon>
        <taxon>Bacillales</taxon>
        <taxon>Bacillaceae</taxon>
        <taxon>Lysinibacillus</taxon>
    </lineage>
</organism>
<sequence>MFRKRIFTFIGSSVMAAALLVGCSATEEEEVSYIAVTGDTINSHLVEDAVCIVNSRFEQGHRLVFRANVTDLKTNEAIGDAKVKVVLGNGEEMEMARGPHGEEATELYTVGWTIPEDFPTGTLDYKYVAEVDGKEYSYEPFNVAPSKLTIIASSAQ</sequence>
<dbReference type="RefSeq" id="WP_053995903.1">
    <property type="nucleotide sequence ID" value="NZ_CP065643.1"/>
</dbReference>
<accession>A0A0M9DGX0</accession>
<gene>
    <name evidence="2" type="ORF">ADM90_15795</name>
</gene>
<feature type="chain" id="PRO_5039066765" description="Lipoprotein" evidence="1">
    <location>
        <begin position="28"/>
        <end position="156"/>
    </location>
</feature>
<proteinExistence type="predicted"/>
<dbReference type="PROSITE" id="PS51257">
    <property type="entry name" value="PROKAR_LIPOPROTEIN"/>
    <property type="match status" value="1"/>
</dbReference>
<dbReference type="Proteomes" id="UP000037977">
    <property type="component" value="Unassembled WGS sequence"/>
</dbReference>
<dbReference type="STRING" id="33935.ADM90_15795"/>
<feature type="signal peptide" evidence="1">
    <location>
        <begin position="1"/>
        <end position="27"/>
    </location>
</feature>